<keyword evidence="1" id="KW-0472">Membrane</keyword>
<proteinExistence type="predicted"/>
<dbReference type="RefSeq" id="XP_062739285.1">
    <property type="nucleotide sequence ID" value="XM_062884291.1"/>
</dbReference>
<keyword evidence="1" id="KW-0812">Transmembrane</keyword>
<reference evidence="2 3" key="1">
    <citation type="journal article" date="2023" name="bioRxiv">
        <title>High-quality genome assemblies of four members of thePodospora anserinaspecies complex.</title>
        <authorList>
            <person name="Ament-Velasquez S.L."/>
            <person name="Vogan A.A."/>
            <person name="Wallerman O."/>
            <person name="Hartmann F."/>
            <person name="Gautier V."/>
            <person name="Silar P."/>
            <person name="Giraud T."/>
            <person name="Johannesson H."/>
        </authorList>
    </citation>
    <scope>NUCLEOTIDE SEQUENCE [LARGE SCALE GENOMIC DNA]</scope>
    <source>
        <strain evidence="2 3">CBS 415.72m</strain>
    </source>
</reference>
<protein>
    <submittedName>
        <fullName evidence="2">Uncharacterized protein</fullName>
    </submittedName>
</protein>
<gene>
    <name evidence="2" type="ORF">QC762_0108700</name>
</gene>
<keyword evidence="1" id="KW-1133">Transmembrane helix</keyword>
<feature type="transmembrane region" description="Helical" evidence="1">
    <location>
        <begin position="809"/>
        <end position="827"/>
    </location>
</feature>
<dbReference type="GeneID" id="87904115"/>
<organism evidence="2 3">
    <name type="scientific">Podospora pseudocomata</name>
    <dbReference type="NCBI Taxonomy" id="2093779"/>
    <lineage>
        <taxon>Eukaryota</taxon>
        <taxon>Fungi</taxon>
        <taxon>Dikarya</taxon>
        <taxon>Ascomycota</taxon>
        <taxon>Pezizomycotina</taxon>
        <taxon>Sordariomycetes</taxon>
        <taxon>Sordariomycetidae</taxon>
        <taxon>Sordariales</taxon>
        <taxon>Podosporaceae</taxon>
        <taxon>Podospora</taxon>
    </lineage>
</organism>
<evidence type="ECO:0000313" key="2">
    <source>
        <dbReference type="EMBL" id="KAK4650310.1"/>
    </source>
</evidence>
<feature type="transmembrane region" description="Helical" evidence="1">
    <location>
        <begin position="981"/>
        <end position="1005"/>
    </location>
</feature>
<keyword evidence="3" id="KW-1185">Reference proteome</keyword>
<sequence>MADAMSYLASAHSSSGGACRGPQSRAYRRALHRYAKQINALPSCKFNFLKPQEFFSHLGPDAKAFHKNNPQCFGLPRSYSVRVVQDDNAQAAPAAAQAIEGKTIVIGQHGSDSSGLQLGSVGVKPSDVNWFSSTNSYVFDTVLEQPSAQLSPQLKASRVSGYVSLEGNAPAASIAIGSDVINVELDKKASWYDVEVAANAGAYLDTHKSTLAWDVKSDKWTNASWEEGKFTWGYDIANRGNDLQEDWVAENMFFDNYSDPPTEFNLTMDLYGPDYTCIIGESTDDGAFINTTITNRRFVPPAPAQRSQSAIKSVFPVKWKIQMTPFADSFVGAYEDSEGVIYAVKGSLRMEESADESVVAASMTEDLSVVEGTEKSFSAMSVAEAPSFIMAAAADAPPKAKLAVHQLMTFDPMVQDKEDPSGYRDSVATVAMKDFQNIIIYHMDEDLRTTFISASQVHLEPEVLAVANDDPGNAAWYKTLQVPLITSVLAQGTTEWGKHCNGARAAARLKSIPAESEVYKRHSAKLYRYRYFEKFPTMKEFLSDQRNGGHKEDLKKFADRMKEQFKAKTSGLGAGNPDFEKNLASALAEIDNLAKWARDKNLYWAMQLLYWVQNSAVKMWYGQYMSGSVSSSVAMRLKQLNTLFGILEDNANNTKPGGKSFMQAFNEEVRLYQMTTIIPQMVDLTGNTKQDIDDLVKECLDQYIKQYQNIDMEAHKEAIEAALLLYQQDELRRKVFKMLFALSRTSSTLGSWGATIELWHRELYNRPWFQNVAKIANSVRVLTVLTSVVVLVQPLLTGEWRSMSPEQKVKWGFALGGLAGMLIIEVAQGTLRLYQFWGDMAAKRWYEKLGTAFGWEGAVNKIENGALRVQKGFGSWFTRTAEQTKDLAARIAAKEEGLLEFSRFEKIFGRNVGEFMGAVLGVVLGIVSIVLILIELDSNKDGLLQAMDWIMFTSSVIQVAGIILGWVAAGLGAAYSGLALVAAWSGPIAIVFAVIGIILFLVWYFTTDHRDPIQKFVEDKARPAGLWVDNPMQASDYIRTVPAVDQNPSLPGLTFKGPMRRAGDIGQEDTSSIDAKYLHLGKTEGAVDLGDALDYTSDTIWSFETDAYGKSLIYTKRIIQEKDRKRAVLWYLSTDSSNNAIVKQRPGADPEWKALLPSLQWEVEVLEPPKVDGKKNVLASKARIRRGNLDLGRTFDRGNKQPGGLVLVDVGKYEEAVKKYRLRDIMYRQGHGPRPELPGPAVPFYVWEVEMEAMGPGNLEYSSPKWVLTNKLKNERNYPKFDYEPSDAMRWSISPPLDANSFELITAAGQDGGIVKQKDGVEPPLMSPTTYTVTCTVTRGGKDLVSCQANFTLEVITEEELAKRGDEGDDEE</sequence>
<comment type="caution">
    <text evidence="2">The sequence shown here is derived from an EMBL/GenBank/DDBJ whole genome shotgun (WGS) entry which is preliminary data.</text>
</comment>
<feature type="transmembrane region" description="Helical" evidence="1">
    <location>
        <begin position="915"/>
        <end position="934"/>
    </location>
</feature>
<evidence type="ECO:0000256" key="1">
    <source>
        <dbReference type="SAM" id="Phobius"/>
    </source>
</evidence>
<dbReference type="Proteomes" id="UP001323405">
    <property type="component" value="Unassembled WGS sequence"/>
</dbReference>
<accession>A0ABR0G3M5</accession>
<name>A0ABR0G3M5_9PEZI</name>
<evidence type="ECO:0000313" key="3">
    <source>
        <dbReference type="Proteomes" id="UP001323405"/>
    </source>
</evidence>
<feature type="transmembrane region" description="Helical" evidence="1">
    <location>
        <begin position="946"/>
        <end position="969"/>
    </location>
</feature>
<dbReference type="EMBL" id="JAFFHA010000009">
    <property type="protein sequence ID" value="KAK4650310.1"/>
    <property type="molecule type" value="Genomic_DNA"/>
</dbReference>